<name>A0A4R5KWX6_9BACL</name>
<dbReference type="GO" id="GO:0006144">
    <property type="term" value="P:purine nucleobase metabolic process"/>
    <property type="evidence" value="ECO:0007669"/>
    <property type="project" value="UniProtKB-KW"/>
</dbReference>
<evidence type="ECO:0000256" key="6">
    <source>
        <dbReference type="ARBA" id="ARBA00022801"/>
    </source>
</evidence>
<dbReference type="NCBIfam" id="TIGR02962">
    <property type="entry name" value="hdxy_isourate"/>
    <property type="match status" value="1"/>
</dbReference>
<dbReference type="InterPro" id="IPR014306">
    <property type="entry name" value="Hydroxyisourate_hydrolase"/>
</dbReference>
<dbReference type="PANTHER" id="PTHR10395:SF7">
    <property type="entry name" value="5-HYDROXYISOURATE HYDROLASE"/>
    <property type="match status" value="1"/>
</dbReference>
<dbReference type="CDD" id="cd05822">
    <property type="entry name" value="TLP_HIUase"/>
    <property type="match status" value="1"/>
</dbReference>
<organism evidence="9 10">
    <name type="scientific">Paenibacillus piri</name>
    <dbReference type="NCBI Taxonomy" id="2547395"/>
    <lineage>
        <taxon>Bacteria</taxon>
        <taxon>Bacillati</taxon>
        <taxon>Bacillota</taxon>
        <taxon>Bacilli</taxon>
        <taxon>Bacillales</taxon>
        <taxon>Paenibacillaceae</taxon>
        <taxon>Paenibacillus</taxon>
    </lineage>
</organism>
<evidence type="ECO:0000256" key="5">
    <source>
        <dbReference type="ARBA" id="ARBA00022631"/>
    </source>
</evidence>
<comment type="function">
    <text evidence="2">Catalyzes the hydrolysis of 5-hydroxyisourate (HIU) to 2-oxo-4-hydroxy-4-carboxy-5-ureidoimidazoline (OHCU).</text>
</comment>
<evidence type="ECO:0000256" key="3">
    <source>
        <dbReference type="ARBA" id="ARBA00009850"/>
    </source>
</evidence>
<evidence type="ECO:0000256" key="1">
    <source>
        <dbReference type="ARBA" id="ARBA00001043"/>
    </source>
</evidence>
<dbReference type="Pfam" id="PF00576">
    <property type="entry name" value="Transthyretin"/>
    <property type="match status" value="1"/>
</dbReference>
<dbReference type="InterPro" id="IPR023416">
    <property type="entry name" value="Transthyretin/HIU_hydrolase_d"/>
</dbReference>
<protein>
    <recommendedName>
        <fullName evidence="7">5-hydroxyisourate hydrolase</fullName>
        <shortName evidence="7">HIU hydrolase</shortName>
        <shortName evidence="7">HIUHase</shortName>
        <ecNumber evidence="7">3.5.2.17</ecNumber>
    </recommendedName>
</protein>
<dbReference type="InterPro" id="IPR023419">
    <property type="entry name" value="Transthyretin_CS"/>
</dbReference>
<sequence>MSGRLTSHVLELSAGRPAQGMRLTLYRLSEADGAVKLAEAVTNRDGRLDEPLLNGGSMETGTYELLFEVGEYYRSRSRGQLQELEPPGLWEAVPIRFRIGSTEEHYHIPLLIAPGGYSTYRGS</sequence>
<dbReference type="AlphaFoldDB" id="A0A4R5KWX6"/>
<keyword evidence="6 7" id="KW-0378">Hydrolase</keyword>
<evidence type="ECO:0000256" key="4">
    <source>
        <dbReference type="ARBA" id="ARBA00011881"/>
    </source>
</evidence>
<evidence type="ECO:0000256" key="2">
    <source>
        <dbReference type="ARBA" id="ARBA00002704"/>
    </source>
</evidence>
<evidence type="ECO:0000256" key="7">
    <source>
        <dbReference type="RuleBase" id="RU361270"/>
    </source>
</evidence>
<reference evidence="9 10" key="1">
    <citation type="submission" date="2019-03" db="EMBL/GenBank/DDBJ databases">
        <title>This is whole genome sequence of Paenibacillus sp MS74 strain.</title>
        <authorList>
            <person name="Trinh H.N."/>
        </authorList>
    </citation>
    <scope>NUCLEOTIDE SEQUENCE [LARGE SCALE GENOMIC DNA]</scope>
    <source>
        <strain evidence="9 10">MS74</strain>
    </source>
</reference>
<comment type="similarity">
    <text evidence="3 7">Belongs to the transthyretin family. 5-hydroxyisourate hydrolase subfamily.</text>
</comment>
<dbReference type="OrthoDB" id="9792386at2"/>
<comment type="subunit">
    <text evidence="4 7">Homotetramer.</text>
</comment>
<dbReference type="EC" id="3.5.2.17" evidence="7"/>
<dbReference type="SUPFAM" id="SSF49472">
    <property type="entry name" value="Transthyretin (synonym: prealbumin)"/>
    <property type="match status" value="1"/>
</dbReference>
<feature type="domain" description="Transthyretin/hydroxyisourate hydrolase" evidence="8">
    <location>
        <begin position="5"/>
        <end position="122"/>
    </location>
</feature>
<dbReference type="Gene3D" id="2.60.40.180">
    <property type="entry name" value="Transthyretin/hydroxyisourate hydrolase domain"/>
    <property type="match status" value="1"/>
</dbReference>
<keyword evidence="5 7" id="KW-0659">Purine metabolism</keyword>
<comment type="caution">
    <text evidence="9">The sequence shown here is derived from an EMBL/GenBank/DDBJ whole genome shotgun (WGS) entry which is preliminary data.</text>
</comment>
<gene>
    <name evidence="9" type="primary">uraH</name>
    <name evidence="9" type="ORF">E1757_02650</name>
</gene>
<comment type="catalytic activity">
    <reaction evidence="1 7">
        <text>5-hydroxyisourate + H2O = 5-hydroxy-2-oxo-4-ureido-2,5-dihydro-1H-imidazole-5-carboxylate + H(+)</text>
        <dbReference type="Rhea" id="RHEA:23736"/>
        <dbReference type="ChEBI" id="CHEBI:15377"/>
        <dbReference type="ChEBI" id="CHEBI:15378"/>
        <dbReference type="ChEBI" id="CHEBI:18072"/>
        <dbReference type="ChEBI" id="CHEBI:58639"/>
        <dbReference type="EC" id="3.5.2.17"/>
    </reaction>
</comment>
<proteinExistence type="inferred from homology"/>
<dbReference type="Proteomes" id="UP000295636">
    <property type="component" value="Unassembled WGS sequence"/>
</dbReference>
<evidence type="ECO:0000313" key="10">
    <source>
        <dbReference type="Proteomes" id="UP000295636"/>
    </source>
</evidence>
<dbReference type="PROSITE" id="PS00769">
    <property type="entry name" value="TRANSTHYRETIN_2"/>
    <property type="match status" value="1"/>
</dbReference>
<evidence type="ECO:0000259" key="8">
    <source>
        <dbReference type="Pfam" id="PF00576"/>
    </source>
</evidence>
<dbReference type="RefSeq" id="WP_133225259.1">
    <property type="nucleotide sequence ID" value="NZ_SMRT01000001.1"/>
</dbReference>
<dbReference type="EMBL" id="SMRT01000001">
    <property type="protein sequence ID" value="TDG00550.1"/>
    <property type="molecule type" value="Genomic_DNA"/>
</dbReference>
<accession>A0A4R5KWX6</accession>
<evidence type="ECO:0000313" key="9">
    <source>
        <dbReference type="EMBL" id="TDG00550.1"/>
    </source>
</evidence>
<dbReference type="PANTHER" id="PTHR10395">
    <property type="entry name" value="URICASE AND TRANSTHYRETIN-RELATED"/>
    <property type="match status" value="1"/>
</dbReference>
<dbReference type="GO" id="GO:0033971">
    <property type="term" value="F:hydroxyisourate hydrolase activity"/>
    <property type="evidence" value="ECO:0007669"/>
    <property type="project" value="UniProtKB-EC"/>
</dbReference>
<keyword evidence="10" id="KW-1185">Reference proteome</keyword>
<dbReference type="InterPro" id="IPR036817">
    <property type="entry name" value="Transthyretin/HIU_hydrolase_sf"/>
</dbReference>